<dbReference type="Proteomes" id="UP000823941">
    <property type="component" value="Chromosome 4"/>
</dbReference>
<organism evidence="1 2">
    <name type="scientific">Plutella xylostella</name>
    <name type="common">Diamondback moth</name>
    <name type="synonym">Plutella maculipennis</name>
    <dbReference type="NCBI Taxonomy" id="51655"/>
    <lineage>
        <taxon>Eukaryota</taxon>
        <taxon>Metazoa</taxon>
        <taxon>Ecdysozoa</taxon>
        <taxon>Arthropoda</taxon>
        <taxon>Hexapoda</taxon>
        <taxon>Insecta</taxon>
        <taxon>Pterygota</taxon>
        <taxon>Neoptera</taxon>
        <taxon>Endopterygota</taxon>
        <taxon>Lepidoptera</taxon>
        <taxon>Glossata</taxon>
        <taxon>Ditrysia</taxon>
        <taxon>Yponomeutoidea</taxon>
        <taxon>Plutellidae</taxon>
        <taxon>Plutella</taxon>
    </lineage>
</organism>
<dbReference type="EMBL" id="JAHIBW010000004">
    <property type="protein sequence ID" value="KAG7311529.1"/>
    <property type="molecule type" value="Genomic_DNA"/>
</dbReference>
<sequence>MIVIVLHLLRKKEEKGKVTIHWNPPLLSGVVVGHDHPARDLGLATTDRIGDADTPVRAPYILRVGAEEGVDPALVALTSSTGNTNTRRDILRVRVPRAQIVLEAVSLSPHIGRDQKQDVPAQDIASERHVQVKDGLITPA</sequence>
<name>A0ABQ7R2L0_PLUXY</name>
<proteinExistence type="predicted"/>
<keyword evidence="2" id="KW-1185">Reference proteome</keyword>
<gene>
    <name evidence="1" type="ORF">JYU34_002575</name>
</gene>
<evidence type="ECO:0000313" key="1">
    <source>
        <dbReference type="EMBL" id="KAG7311529.1"/>
    </source>
</evidence>
<protein>
    <submittedName>
        <fullName evidence="1">Uncharacterized protein</fullName>
    </submittedName>
</protein>
<comment type="caution">
    <text evidence="1">The sequence shown here is derived from an EMBL/GenBank/DDBJ whole genome shotgun (WGS) entry which is preliminary data.</text>
</comment>
<evidence type="ECO:0000313" key="2">
    <source>
        <dbReference type="Proteomes" id="UP000823941"/>
    </source>
</evidence>
<accession>A0ABQ7R2L0</accession>
<reference evidence="1 2" key="1">
    <citation type="submission" date="2021-06" db="EMBL/GenBank/DDBJ databases">
        <title>A haploid diamondback moth (Plutella xylostella L.) genome assembly resolves 31 chromosomes and identifies a diamide resistance mutation.</title>
        <authorList>
            <person name="Ward C.M."/>
            <person name="Perry K.D."/>
            <person name="Baker G."/>
            <person name="Powis K."/>
            <person name="Heckel D.G."/>
            <person name="Baxter S.W."/>
        </authorList>
    </citation>
    <scope>NUCLEOTIDE SEQUENCE [LARGE SCALE GENOMIC DNA]</scope>
    <source>
        <strain evidence="1 2">LV</strain>
        <tissue evidence="1">Single pupa</tissue>
    </source>
</reference>